<dbReference type="PANTHER" id="PTHR42852">
    <property type="entry name" value="THIOL:DISULFIDE INTERCHANGE PROTEIN DSBE"/>
    <property type="match status" value="1"/>
</dbReference>
<dbReference type="PROSITE" id="PS51352">
    <property type="entry name" value="THIOREDOXIN_2"/>
    <property type="match status" value="1"/>
</dbReference>
<dbReference type="SUPFAM" id="SSF52833">
    <property type="entry name" value="Thioredoxin-like"/>
    <property type="match status" value="1"/>
</dbReference>
<proteinExistence type="predicted"/>
<dbReference type="EMBL" id="JAACYA010000002">
    <property type="protein sequence ID" value="MBK3332759.1"/>
    <property type="molecule type" value="Genomic_DNA"/>
</dbReference>
<gene>
    <name evidence="6" type="ORF">GWK41_06725</name>
</gene>
<comment type="subcellular location">
    <subcellularLocation>
        <location evidence="1">Cell envelope</location>
    </subcellularLocation>
</comment>
<evidence type="ECO:0000256" key="1">
    <source>
        <dbReference type="ARBA" id="ARBA00004196"/>
    </source>
</evidence>
<keyword evidence="4" id="KW-0676">Redox-active center</keyword>
<keyword evidence="7" id="KW-1185">Reference proteome</keyword>
<dbReference type="RefSeq" id="WP_200674174.1">
    <property type="nucleotide sequence ID" value="NZ_JAACYA010000002.1"/>
</dbReference>
<dbReference type="Gene3D" id="3.40.30.10">
    <property type="entry name" value="Glutaredoxin"/>
    <property type="match status" value="1"/>
</dbReference>
<accession>A0ABS1GIJ4</accession>
<protein>
    <submittedName>
        <fullName evidence="6">TlpA family protein disulfide reductase</fullName>
    </submittedName>
</protein>
<dbReference type="PANTHER" id="PTHR42852:SF6">
    <property type="entry name" value="THIOL:DISULFIDE INTERCHANGE PROTEIN DSBE"/>
    <property type="match status" value="1"/>
</dbReference>
<dbReference type="InterPro" id="IPR013766">
    <property type="entry name" value="Thioredoxin_domain"/>
</dbReference>
<dbReference type="CDD" id="cd02966">
    <property type="entry name" value="TlpA_like_family"/>
    <property type="match status" value="1"/>
</dbReference>
<dbReference type="InterPro" id="IPR036249">
    <property type="entry name" value="Thioredoxin-like_sf"/>
</dbReference>
<organism evidence="6 7">
    <name type="scientific">Persephonella atlantica</name>
    <dbReference type="NCBI Taxonomy" id="2699429"/>
    <lineage>
        <taxon>Bacteria</taxon>
        <taxon>Pseudomonadati</taxon>
        <taxon>Aquificota</taxon>
        <taxon>Aquificia</taxon>
        <taxon>Aquificales</taxon>
        <taxon>Hydrogenothermaceae</taxon>
        <taxon>Persephonella</taxon>
    </lineage>
</organism>
<keyword evidence="2" id="KW-0201">Cytochrome c-type biogenesis</keyword>
<evidence type="ECO:0000313" key="7">
    <source>
        <dbReference type="Proteomes" id="UP000772812"/>
    </source>
</evidence>
<dbReference type="Proteomes" id="UP000772812">
    <property type="component" value="Unassembled WGS sequence"/>
</dbReference>
<evidence type="ECO:0000256" key="3">
    <source>
        <dbReference type="ARBA" id="ARBA00023157"/>
    </source>
</evidence>
<evidence type="ECO:0000313" key="6">
    <source>
        <dbReference type="EMBL" id="MBK3332759.1"/>
    </source>
</evidence>
<reference evidence="6 7" key="1">
    <citation type="journal article" date="2021" name="Syst. Appl. Microbiol.">
        <title>Persephonella atlantica sp. nov.: How to adapt to physico-chemical gradients in high temperature hydrothermal habitats.</title>
        <authorList>
            <person name="Francois D.X."/>
            <person name="Godfroy A."/>
            <person name="Mathien C."/>
            <person name="Aube J."/>
            <person name="Cathalot C."/>
            <person name="Lesongeur F."/>
            <person name="L'Haridon S."/>
            <person name="Philippon X."/>
            <person name="Roussel E.G."/>
        </authorList>
    </citation>
    <scope>NUCLEOTIDE SEQUENCE [LARGE SCALE GENOMIC DNA]</scope>
    <source>
        <strain evidence="6 7">MO1340</strain>
    </source>
</reference>
<dbReference type="Pfam" id="PF00578">
    <property type="entry name" value="AhpC-TSA"/>
    <property type="match status" value="1"/>
</dbReference>
<keyword evidence="3" id="KW-1015">Disulfide bond</keyword>
<comment type="caution">
    <text evidence="6">The sequence shown here is derived from an EMBL/GenBank/DDBJ whole genome shotgun (WGS) entry which is preliminary data.</text>
</comment>
<dbReference type="InterPro" id="IPR000866">
    <property type="entry name" value="AhpC/TSA"/>
</dbReference>
<evidence type="ECO:0000259" key="5">
    <source>
        <dbReference type="PROSITE" id="PS51352"/>
    </source>
</evidence>
<name>A0ABS1GIJ4_9AQUI</name>
<feature type="domain" description="Thioredoxin" evidence="5">
    <location>
        <begin position="17"/>
        <end position="155"/>
    </location>
</feature>
<sequence>MRRLIIIFFAIIPLLALGKGLRPYMFQLEDENGKTVRLEQLKGNVVYLVFWSKSCHTCREELPQIDRLYRKFKDKNVKFFAVIIDEKDRKKIKQIKKQWGFSFPVLIGNDTVKSKYRIIGTPITYILRKDLTIGKIIYGAYSLKKLEKYINRFLEEKND</sequence>
<dbReference type="InterPro" id="IPR050553">
    <property type="entry name" value="Thioredoxin_ResA/DsbE_sf"/>
</dbReference>
<evidence type="ECO:0000256" key="2">
    <source>
        <dbReference type="ARBA" id="ARBA00022748"/>
    </source>
</evidence>
<evidence type="ECO:0000256" key="4">
    <source>
        <dbReference type="ARBA" id="ARBA00023284"/>
    </source>
</evidence>